<organism evidence="2 3">
    <name type="scientific">Methylocystis hirsuta</name>
    <dbReference type="NCBI Taxonomy" id="369798"/>
    <lineage>
        <taxon>Bacteria</taxon>
        <taxon>Pseudomonadati</taxon>
        <taxon>Pseudomonadota</taxon>
        <taxon>Alphaproteobacteria</taxon>
        <taxon>Hyphomicrobiales</taxon>
        <taxon>Methylocystaceae</taxon>
        <taxon>Methylocystis</taxon>
    </lineage>
</organism>
<dbReference type="EMBL" id="QWDD01000003">
    <property type="protein sequence ID" value="RNJ48219.1"/>
    <property type="molecule type" value="Genomic_DNA"/>
</dbReference>
<accession>A0A3M9XJA1</accession>
<dbReference type="SUPFAM" id="SSF75304">
    <property type="entry name" value="Amidase signature (AS) enzymes"/>
    <property type="match status" value="1"/>
</dbReference>
<dbReference type="InterPro" id="IPR052739">
    <property type="entry name" value="FAAH2"/>
</dbReference>
<evidence type="ECO:0000259" key="1">
    <source>
        <dbReference type="Pfam" id="PF01425"/>
    </source>
</evidence>
<dbReference type="GO" id="GO:0012505">
    <property type="term" value="C:endomembrane system"/>
    <property type="evidence" value="ECO:0007669"/>
    <property type="project" value="TreeGrafter"/>
</dbReference>
<dbReference type="InterPro" id="IPR036928">
    <property type="entry name" value="AS_sf"/>
</dbReference>
<feature type="domain" description="Amidase" evidence="1">
    <location>
        <begin position="24"/>
        <end position="458"/>
    </location>
</feature>
<dbReference type="InterPro" id="IPR023631">
    <property type="entry name" value="Amidase_dom"/>
</dbReference>
<evidence type="ECO:0000313" key="2">
    <source>
        <dbReference type="EMBL" id="RNJ48219.1"/>
    </source>
</evidence>
<name>A0A3M9XJA1_9HYPH</name>
<dbReference type="AlphaFoldDB" id="A0A3M9XJA1"/>
<dbReference type="PANTHER" id="PTHR43372:SF4">
    <property type="entry name" value="FATTY-ACID AMIDE HYDROLASE 2"/>
    <property type="match status" value="1"/>
</dbReference>
<dbReference type="Pfam" id="PF01425">
    <property type="entry name" value="Amidase"/>
    <property type="match status" value="1"/>
</dbReference>
<dbReference type="Gene3D" id="3.90.1300.10">
    <property type="entry name" value="Amidase signature (AS) domain"/>
    <property type="match status" value="1"/>
</dbReference>
<dbReference type="RefSeq" id="WP_123177955.1">
    <property type="nucleotide sequence ID" value="NZ_QWDD01000003.1"/>
</dbReference>
<evidence type="ECO:0000313" key="3">
    <source>
        <dbReference type="Proteomes" id="UP000268623"/>
    </source>
</evidence>
<sequence length="480" mass="51452">MDVLSLDATDQLKALVAREISARELLDASVARTDRLHARLNAVVARDLERAYAAAKAIDDRRVRGGRLGPLAGLPMTVKEAFDVEGLPACAGVRSRLNRIAKDALVVDRARSADAIVWGKTNTPVNSADWQTYNPVYGTTNNPWNVKCTPGGSSGGSAVALAAGMTALEIGADMGGSLRVPASFCGVFAHRPTYGLVPQRGYVPPVDAAADLDMAAVGPMARSARDLQLLLSIIVASPALSQPAPVELKDLKIALWLDEPSFTIDPEAKAVIVRFAERLAQKGAVVESIRSPAPTAAMMFAFTTLLLAVIGFEMPWLQRAFYELLRGPAKIARAFGAGPFSWAHGALGVTARHREWLEANETRAKFALSVREFFTRFDVLIAPATPVVAFPHNHAPVLLRRLKCSDGRSVKYLEMLDWVGFATMFSLPATAVPAGLTRDGLPVGLQIVGPHGRDSLTLSLAQAIEEQINGFRPPPCVQAI</sequence>
<comment type="caution">
    <text evidence="2">The sequence shown here is derived from an EMBL/GenBank/DDBJ whole genome shotgun (WGS) entry which is preliminary data.</text>
</comment>
<gene>
    <name evidence="2" type="ORF">D1O30_20280</name>
</gene>
<reference evidence="2 3" key="1">
    <citation type="submission" date="2018-08" db="EMBL/GenBank/DDBJ databases">
        <title>Genome sequence of Methylocystis hirsuta CSC1, a methanotroph able to accumulate PHAs.</title>
        <authorList>
            <person name="Bordel S."/>
            <person name="Rodriguez E."/>
            <person name="Gancedo J."/>
            <person name="Munoz R."/>
        </authorList>
    </citation>
    <scope>NUCLEOTIDE SEQUENCE [LARGE SCALE GENOMIC DNA]</scope>
    <source>
        <strain evidence="2 3">CSC1</strain>
    </source>
</reference>
<dbReference type="Proteomes" id="UP000268623">
    <property type="component" value="Unassembled WGS sequence"/>
</dbReference>
<protein>
    <submittedName>
        <fullName evidence="2">Amidase</fullName>
    </submittedName>
</protein>
<proteinExistence type="predicted"/>
<keyword evidence="3" id="KW-1185">Reference proteome</keyword>
<dbReference type="PANTHER" id="PTHR43372">
    <property type="entry name" value="FATTY-ACID AMIDE HYDROLASE"/>
    <property type="match status" value="1"/>
</dbReference>
<dbReference type="OrthoDB" id="8438154at2"/>